<dbReference type="PANTHER" id="PTHR32183:SF6">
    <property type="entry name" value="CYSTEINE SULFINATE DESULFINASE_CYSTEINE DESULFURASE AND RELATED ENZYMES"/>
    <property type="match status" value="1"/>
</dbReference>
<dbReference type="PROSITE" id="PS51585">
    <property type="entry name" value="SAM_MT_TPMT"/>
    <property type="match status" value="1"/>
</dbReference>
<evidence type="ECO:0000313" key="6">
    <source>
        <dbReference type="Proteomes" id="UP000008206"/>
    </source>
</evidence>
<dbReference type="Gene3D" id="3.40.50.150">
    <property type="entry name" value="Vaccinia Virus protein VP39"/>
    <property type="match status" value="1"/>
</dbReference>
<dbReference type="HOGENOM" id="CLU_056435_1_1_3"/>
<gene>
    <name evidence="5" type="ordered locus">Cyan7822_6499</name>
</gene>
<evidence type="ECO:0000256" key="3">
    <source>
        <dbReference type="ARBA" id="ARBA00022679"/>
    </source>
</evidence>
<organism evidence="5 6">
    <name type="scientific">Gloeothece verrucosa (strain PCC 7822)</name>
    <name type="common">Cyanothece sp. (strain PCC 7822)</name>
    <dbReference type="NCBI Taxonomy" id="497965"/>
    <lineage>
        <taxon>Bacteria</taxon>
        <taxon>Bacillati</taxon>
        <taxon>Cyanobacteriota</taxon>
        <taxon>Cyanophyceae</taxon>
        <taxon>Oscillatoriophycideae</taxon>
        <taxon>Chroococcales</taxon>
        <taxon>Aphanothecaceae</taxon>
        <taxon>Gloeothece</taxon>
        <taxon>Gloeothece verrucosa</taxon>
    </lineage>
</organism>
<dbReference type="KEGG" id="cyj:Cyan7822_6499"/>
<name>E0UMU3_GLOV7</name>
<dbReference type="GO" id="GO:0008757">
    <property type="term" value="F:S-adenosylmethionine-dependent methyltransferase activity"/>
    <property type="evidence" value="ECO:0007669"/>
    <property type="project" value="InterPro"/>
</dbReference>
<dbReference type="EMBL" id="CP002200">
    <property type="protein sequence ID" value="ADN18273.1"/>
    <property type="molecule type" value="Genomic_DNA"/>
</dbReference>
<keyword evidence="1" id="KW-0597">Phosphoprotein</keyword>
<sequence>MGDVDVVAKKVLSSEYWEQCYLQGKTRWDTGQPAPPFVSLLKSSQAPTPGTLAVLGSGNGHDALLFAEHGFEVVGFDFAPSAIANSTSNARSRCLSAEFLQRNIFELEAEFSNCFDYVLEHGCFCSFIPELRPRYVQIVHSLLRPDGLLIALFLVKGKRDRPPFGIELTNLLLLFDDYFEPLTLSLALSPFRSRKGPKYLASFRVKKSANPVNSQLLPVGLWTKFN</sequence>
<accession>E0UMU3</accession>
<dbReference type="OrthoDB" id="9778208at2"/>
<keyword evidence="3 5" id="KW-0808">Transferase</keyword>
<proteinExistence type="predicted"/>
<dbReference type="Pfam" id="PF05724">
    <property type="entry name" value="TPMT"/>
    <property type="match status" value="1"/>
</dbReference>
<dbReference type="AlphaFoldDB" id="E0UMU3"/>
<dbReference type="SUPFAM" id="SSF53335">
    <property type="entry name" value="S-adenosyl-L-methionine-dependent methyltransferases"/>
    <property type="match status" value="1"/>
</dbReference>
<dbReference type="CDD" id="cd02440">
    <property type="entry name" value="AdoMet_MTases"/>
    <property type="match status" value="1"/>
</dbReference>
<evidence type="ECO:0000256" key="4">
    <source>
        <dbReference type="ARBA" id="ARBA00022691"/>
    </source>
</evidence>
<keyword evidence="6" id="KW-1185">Reference proteome</keyword>
<keyword evidence="4" id="KW-0949">S-adenosyl-L-methionine</keyword>
<dbReference type="PANTHER" id="PTHR32183">
    <property type="match status" value="1"/>
</dbReference>
<evidence type="ECO:0000313" key="5">
    <source>
        <dbReference type="EMBL" id="ADN18273.1"/>
    </source>
</evidence>
<dbReference type="InterPro" id="IPR008854">
    <property type="entry name" value="TPMT"/>
</dbReference>
<dbReference type="GO" id="GO:0032259">
    <property type="term" value="P:methylation"/>
    <property type="evidence" value="ECO:0007669"/>
    <property type="project" value="UniProtKB-KW"/>
</dbReference>
<evidence type="ECO:0000256" key="1">
    <source>
        <dbReference type="ARBA" id="ARBA00022553"/>
    </source>
</evidence>
<protein>
    <submittedName>
        <fullName evidence="5">Thiopurine S-methyltransferase</fullName>
    </submittedName>
</protein>
<dbReference type="Proteomes" id="UP000008206">
    <property type="component" value="Plasmid Cy782202"/>
</dbReference>
<keyword evidence="2 5" id="KW-0489">Methyltransferase</keyword>
<geneLocation type="plasmid" evidence="5 6">
    <name>Cy782202</name>
</geneLocation>
<evidence type="ECO:0000256" key="2">
    <source>
        <dbReference type="ARBA" id="ARBA00022603"/>
    </source>
</evidence>
<reference evidence="6" key="1">
    <citation type="journal article" date="2011" name="MBio">
        <title>Novel metabolic attributes of the genus Cyanothece, comprising a group of unicellular nitrogen-fixing Cyanobacteria.</title>
        <authorList>
            <person name="Bandyopadhyay A."/>
            <person name="Elvitigala T."/>
            <person name="Welsh E."/>
            <person name="Stockel J."/>
            <person name="Liberton M."/>
            <person name="Min H."/>
            <person name="Sherman L.A."/>
            <person name="Pakrasi H.B."/>
        </authorList>
    </citation>
    <scope>NUCLEOTIDE SEQUENCE [LARGE SCALE GENOMIC DNA]</scope>
    <source>
        <strain evidence="6">PCC 7822</strain>
        <plasmid evidence="6">Cy782202</plasmid>
    </source>
</reference>
<dbReference type="InterPro" id="IPR029063">
    <property type="entry name" value="SAM-dependent_MTases_sf"/>
</dbReference>
<keyword evidence="5" id="KW-0614">Plasmid</keyword>